<proteinExistence type="predicted"/>
<evidence type="ECO:0000313" key="1">
    <source>
        <dbReference type="EMBL" id="GBM16076.1"/>
    </source>
</evidence>
<sequence>MLTRKFPRASEKKKGWCSVGENIFLLFATFFLSPDKKLTESRPQSEFFCEFAGIFDPFCIFPLETGRIFSVAEVPAVISDQWSLSLGTSEKNFWVARQMGGGQRDEIEVWTKAATDVGSGT</sequence>
<gene>
    <name evidence="1" type="ORF">AVEN_163118_1</name>
</gene>
<organism evidence="1 2">
    <name type="scientific">Araneus ventricosus</name>
    <name type="common">Orbweaver spider</name>
    <name type="synonym">Epeira ventricosa</name>
    <dbReference type="NCBI Taxonomy" id="182803"/>
    <lineage>
        <taxon>Eukaryota</taxon>
        <taxon>Metazoa</taxon>
        <taxon>Ecdysozoa</taxon>
        <taxon>Arthropoda</taxon>
        <taxon>Chelicerata</taxon>
        <taxon>Arachnida</taxon>
        <taxon>Araneae</taxon>
        <taxon>Araneomorphae</taxon>
        <taxon>Entelegynae</taxon>
        <taxon>Araneoidea</taxon>
        <taxon>Araneidae</taxon>
        <taxon>Araneus</taxon>
    </lineage>
</organism>
<accession>A0A4Y2DJ77</accession>
<dbReference type="AlphaFoldDB" id="A0A4Y2DJ77"/>
<name>A0A4Y2DJ77_ARAVE</name>
<evidence type="ECO:0000313" key="2">
    <source>
        <dbReference type="Proteomes" id="UP000499080"/>
    </source>
</evidence>
<comment type="caution">
    <text evidence="1">The sequence shown here is derived from an EMBL/GenBank/DDBJ whole genome shotgun (WGS) entry which is preliminary data.</text>
</comment>
<dbReference type="Proteomes" id="UP000499080">
    <property type="component" value="Unassembled WGS sequence"/>
</dbReference>
<dbReference type="EMBL" id="BGPR01000368">
    <property type="protein sequence ID" value="GBM16076.1"/>
    <property type="molecule type" value="Genomic_DNA"/>
</dbReference>
<keyword evidence="2" id="KW-1185">Reference proteome</keyword>
<reference evidence="1 2" key="1">
    <citation type="journal article" date="2019" name="Sci. Rep.">
        <title>Orb-weaving spider Araneus ventricosus genome elucidates the spidroin gene catalogue.</title>
        <authorList>
            <person name="Kono N."/>
            <person name="Nakamura H."/>
            <person name="Ohtoshi R."/>
            <person name="Moran D.A.P."/>
            <person name="Shinohara A."/>
            <person name="Yoshida Y."/>
            <person name="Fujiwara M."/>
            <person name="Mori M."/>
            <person name="Tomita M."/>
            <person name="Arakawa K."/>
        </authorList>
    </citation>
    <scope>NUCLEOTIDE SEQUENCE [LARGE SCALE GENOMIC DNA]</scope>
</reference>
<protein>
    <submittedName>
        <fullName evidence="1">Uncharacterized protein</fullName>
    </submittedName>
</protein>